<evidence type="ECO:0000313" key="1">
    <source>
        <dbReference type="EMBL" id="QFI64094.1"/>
    </source>
</evidence>
<dbReference type="InterPro" id="IPR012495">
    <property type="entry name" value="TadE-like_dom"/>
</dbReference>
<reference evidence="2" key="1">
    <citation type="submission" date="2018-09" db="EMBL/GenBank/DDBJ databases">
        <title>Nocardia yunnanensis sp. nov., an actinomycete isolated from a soil sample.</title>
        <authorList>
            <person name="Zhang J."/>
        </authorList>
    </citation>
    <scope>NUCLEOTIDE SEQUENCE [LARGE SCALE GENOMIC DNA]</scope>
    <source>
        <strain evidence="2">21-3</strain>
    </source>
</reference>
<dbReference type="RefSeq" id="WP_094062833.1">
    <property type="nucleotide sequence ID" value="NZ_CP022528.1"/>
</dbReference>
<dbReference type="AlphaFoldDB" id="A0A222ET58"/>
<protein>
    <submittedName>
        <fullName evidence="1">Pilus assembly protein</fullName>
    </submittedName>
</protein>
<evidence type="ECO:0000313" key="2">
    <source>
        <dbReference type="Proteomes" id="UP000325385"/>
    </source>
</evidence>
<gene>
    <name evidence="1" type="ORF">D0Y83_13045</name>
</gene>
<sequence length="207" mass="22292">MRRRPDIRRLGRDQRGATIVEFAVIAMPMCVLLMGGLELGYNSYVRSTLQGALHDAARVAAVENPILATEGDTVEEQVANMIKETVAHVAPNAVVDVDQKSYFEFSSIGEPEKLMTDNNGNGKYDASDEDCFEDANGNGTFDPDSGKSGTNGGADDVVLYTAKVSAPRILPLDRLVPGVSEKVEYTLRAAVRNQPYGQQPTAPVICG</sequence>
<dbReference type="KEGG" id="efv:CHH26_06195"/>
<dbReference type="EMBL" id="CP032228">
    <property type="protein sequence ID" value="QFI64094.1"/>
    <property type="molecule type" value="Genomic_DNA"/>
</dbReference>
<organism evidence="1 2">
    <name type="scientific">Qipengyuania flava</name>
    <dbReference type="NCBI Taxonomy" id="192812"/>
    <lineage>
        <taxon>Bacteria</taxon>
        <taxon>Pseudomonadati</taxon>
        <taxon>Pseudomonadota</taxon>
        <taxon>Alphaproteobacteria</taxon>
        <taxon>Sphingomonadales</taxon>
        <taxon>Erythrobacteraceae</taxon>
        <taxon>Qipengyuania</taxon>
    </lineage>
</organism>
<dbReference type="GeneID" id="69698240"/>
<name>A0A222ET58_9SPHN</name>
<proteinExistence type="predicted"/>
<dbReference type="Pfam" id="PF07811">
    <property type="entry name" value="TadE"/>
    <property type="match status" value="1"/>
</dbReference>
<dbReference type="Proteomes" id="UP000325385">
    <property type="component" value="Chromosome"/>
</dbReference>
<accession>A0A222ET58</accession>